<evidence type="ECO:0000313" key="3">
    <source>
        <dbReference type="Proteomes" id="UP000027180"/>
    </source>
</evidence>
<feature type="domain" description="Fe2OG dioxygenase" evidence="1">
    <location>
        <begin position="99"/>
        <end position="190"/>
    </location>
</feature>
<dbReference type="InterPro" id="IPR027450">
    <property type="entry name" value="AlkB-like"/>
</dbReference>
<accession>A0A060IE40</accession>
<evidence type="ECO:0000313" key="2">
    <source>
        <dbReference type="EMBL" id="AIC31894.1"/>
    </source>
</evidence>
<dbReference type="Gene3D" id="2.60.120.590">
    <property type="entry name" value="Alpha-ketoglutarate-dependent dioxygenase AlkB-like"/>
    <property type="match status" value="1"/>
</dbReference>
<sequence>MVTGQEDLFGQAGDRFPEGFRYSPDVVPPDLQRSVLEAVPALPFKAFDFHGFEGKRRTVSFGWKYDFDSQSIRKIEPIPSLLLPIREIAAGFAGIEAEALEHALVTEYAPGAPIGWHRDKLVFGRVIGISLLSSCTFRLRRRNGDKWQRQSLVLDPGSAYLLAGASRKLWEHSIPPVDRLRYSVTFRELAR</sequence>
<dbReference type="Pfam" id="PF13532">
    <property type="entry name" value="2OG-FeII_Oxy_2"/>
    <property type="match status" value="1"/>
</dbReference>
<dbReference type="GO" id="GO:0032451">
    <property type="term" value="F:demethylase activity"/>
    <property type="evidence" value="ECO:0007669"/>
    <property type="project" value="TreeGrafter"/>
</dbReference>
<dbReference type="PANTHER" id="PTHR12463:SF1">
    <property type="entry name" value="2-OXOGLUTARATE AND FE-DEPENDENT OXYGENASE FAMILY PROTEIN"/>
    <property type="match status" value="1"/>
</dbReference>
<dbReference type="InterPro" id="IPR037151">
    <property type="entry name" value="AlkB-like_sf"/>
</dbReference>
<dbReference type="AlphaFoldDB" id="A0A060IE40"/>
<geneLocation type="plasmid" evidence="2 3">
    <name>pRetIE4771e</name>
</geneLocation>
<dbReference type="SUPFAM" id="SSF51197">
    <property type="entry name" value="Clavaminate synthase-like"/>
    <property type="match status" value="1"/>
</dbReference>
<dbReference type="InterPro" id="IPR032857">
    <property type="entry name" value="ALKBH4"/>
</dbReference>
<dbReference type="OrthoDB" id="278699at2"/>
<dbReference type="PROSITE" id="PS51471">
    <property type="entry name" value="FE2OG_OXY"/>
    <property type="match status" value="1"/>
</dbReference>
<organism evidence="2 3">
    <name type="scientific">Rhizobium etli bv. mimosae str. IE4771</name>
    <dbReference type="NCBI Taxonomy" id="1432050"/>
    <lineage>
        <taxon>Bacteria</taxon>
        <taxon>Pseudomonadati</taxon>
        <taxon>Pseudomonadota</taxon>
        <taxon>Alphaproteobacteria</taxon>
        <taxon>Hyphomicrobiales</taxon>
        <taxon>Rhizobiaceae</taxon>
        <taxon>Rhizobium/Agrobacterium group</taxon>
        <taxon>Rhizobium</taxon>
    </lineage>
</organism>
<keyword evidence="2" id="KW-0614">Plasmid</keyword>
<gene>
    <name evidence="2" type="ORF">IE4771_PE00671</name>
</gene>
<proteinExistence type="predicted"/>
<dbReference type="PANTHER" id="PTHR12463">
    <property type="entry name" value="OXYGENASE-RELATED"/>
    <property type="match status" value="1"/>
</dbReference>
<dbReference type="Proteomes" id="UP000027180">
    <property type="component" value="Plasmid pRetIE4771e"/>
</dbReference>
<evidence type="ECO:0000259" key="1">
    <source>
        <dbReference type="PROSITE" id="PS51471"/>
    </source>
</evidence>
<protein>
    <submittedName>
        <fullName evidence="2">2OG-Fe(II) oxygenase family protein</fullName>
    </submittedName>
</protein>
<dbReference type="GO" id="GO:0016491">
    <property type="term" value="F:oxidoreductase activity"/>
    <property type="evidence" value="ECO:0007669"/>
    <property type="project" value="TreeGrafter"/>
</dbReference>
<dbReference type="RefSeq" id="WP_010040593.1">
    <property type="nucleotide sequence ID" value="NZ_CP006991.1"/>
</dbReference>
<dbReference type="InterPro" id="IPR005123">
    <property type="entry name" value="Oxoglu/Fe-dep_dioxygenase_dom"/>
</dbReference>
<name>A0A060IE40_RHIET</name>
<reference evidence="2 3" key="1">
    <citation type="submission" date="2013-12" db="EMBL/GenBank/DDBJ databases">
        <title>Complete genome sequence of Rhizobium etli bv. mimosae IE4771.</title>
        <authorList>
            <person name="Bustos P."/>
            <person name="Santamaria R.I."/>
            <person name="Lozano L."/>
            <person name="Ormeno-Orrillo E."/>
            <person name="Rogel M.A."/>
            <person name="Romero D."/>
            <person name="Cevallos M.A."/>
            <person name="Martinez-Romero E."/>
            <person name="Gonzalez V."/>
        </authorList>
    </citation>
    <scope>NUCLEOTIDE SEQUENCE [LARGE SCALE GENOMIC DNA]</scope>
    <source>
        <strain evidence="2 3">IE4771</strain>
        <plasmid evidence="3">Plasmid pRetIE4771e</plasmid>
    </source>
</reference>
<dbReference type="EMBL" id="CP006991">
    <property type="protein sequence ID" value="AIC31894.1"/>
    <property type="molecule type" value="Genomic_DNA"/>
</dbReference>
<dbReference type="KEGG" id="rei:IE4771_PE00671"/>
<dbReference type="GO" id="GO:0070988">
    <property type="term" value="P:demethylation"/>
    <property type="evidence" value="ECO:0007669"/>
    <property type="project" value="InterPro"/>
</dbReference>
<dbReference type="HOGENOM" id="CLU_093795_0_0_5"/>